<dbReference type="EMBL" id="KV009361">
    <property type="protein sequence ID" value="KZV29680.1"/>
    <property type="molecule type" value="Genomic_DNA"/>
</dbReference>
<evidence type="ECO:0000256" key="1">
    <source>
        <dbReference type="SAM" id="MobiDB-lite"/>
    </source>
</evidence>
<sequence>MPPRRGRGRTTRHTAEESRAGSDDDVHQVENVTRQIGEMELVLARFQRTNPPTFSAVEESPKVSTSRETVQEEGEFEFLWFGEFWFWQWFRQHVTDLCCSDFVVESVCGNYSSEAGELLHCIRMIISLSIVVSVLCCCSVFLLGCEGERQYRTLISLLVWCKDERVIPVCLYTHQWPLTILHRTCCQLLNSLPPFLGGFPGFAAGRGYDPAGGASGGG</sequence>
<evidence type="ECO:0000313" key="3">
    <source>
        <dbReference type="EMBL" id="KZV29680.1"/>
    </source>
</evidence>
<feature type="compositionally biased region" description="Basic and acidic residues" evidence="1">
    <location>
        <begin position="13"/>
        <end position="27"/>
    </location>
</feature>
<dbReference type="Proteomes" id="UP000250235">
    <property type="component" value="Unassembled WGS sequence"/>
</dbReference>
<feature type="compositionally biased region" description="Basic residues" evidence="1">
    <location>
        <begin position="1"/>
        <end position="12"/>
    </location>
</feature>
<proteinExistence type="predicted"/>
<organism evidence="3 4">
    <name type="scientific">Dorcoceras hygrometricum</name>
    <dbReference type="NCBI Taxonomy" id="472368"/>
    <lineage>
        <taxon>Eukaryota</taxon>
        <taxon>Viridiplantae</taxon>
        <taxon>Streptophyta</taxon>
        <taxon>Embryophyta</taxon>
        <taxon>Tracheophyta</taxon>
        <taxon>Spermatophyta</taxon>
        <taxon>Magnoliopsida</taxon>
        <taxon>eudicotyledons</taxon>
        <taxon>Gunneridae</taxon>
        <taxon>Pentapetalae</taxon>
        <taxon>asterids</taxon>
        <taxon>lamiids</taxon>
        <taxon>Lamiales</taxon>
        <taxon>Gesneriaceae</taxon>
        <taxon>Didymocarpoideae</taxon>
        <taxon>Trichosporeae</taxon>
        <taxon>Loxocarpinae</taxon>
        <taxon>Dorcoceras</taxon>
    </lineage>
</organism>
<evidence type="ECO:0000313" key="4">
    <source>
        <dbReference type="Proteomes" id="UP000250235"/>
    </source>
</evidence>
<protein>
    <submittedName>
        <fullName evidence="3">Uncharacterized protein</fullName>
    </submittedName>
</protein>
<gene>
    <name evidence="3" type="ORF">F511_08391</name>
</gene>
<feature type="region of interest" description="Disordered" evidence="1">
    <location>
        <begin position="1"/>
        <end position="27"/>
    </location>
</feature>
<keyword evidence="2" id="KW-0472">Membrane</keyword>
<keyword evidence="4" id="KW-1185">Reference proteome</keyword>
<accession>A0A2Z7B7F7</accession>
<keyword evidence="2" id="KW-0812">Transmembrane</keyword>
<evidence type="ECO:0000256" key="2">
    <source>
        <dbReference type="SAM" id="Phobius"/>
    </source>
</evidence>
<name>A0A2Z7B7F7_9LAMI</name>
<keyword evidence="2" id="KW-1133">Transmembrane helix</keyword>
<feature type="transmembrane region" description="Helical" evidence="2">
    <location>
        <begin position="125"/>
        <end position="144"/>
    </location>
</feature>
<reference evidence="3 4" key="1">
    <citation type="journal article" date="2015" name="Proc. Natl. Acad. Sci. U.S.A.">
        <title>The resurrection genome of Boea hygrometrica: A blueprint for survival of dehydration.</title>
        <authorList>
            <person name="Xiao L."/>
            <person name="Yang G."/>
            <person name="Zhang L."/>
            <person name="Yang X."/>
            <person name="Zhao S."/>
            <person name="Ji Z."/>
            <person name="Zhou Q."/>
            <person name="Hu M."/>
            <person name="Wang Y."/>
            <person name="Chen M."/>
            <person name="Xu Y."/>
            <person name="Jin H."/>
            <person name="Xiao X."/>
            <person name="Hu G."/>
            <person name="Bao F."/>
            <person name="Hu Y."/>
            <person name="Wan P."/>
            <person name="Li L."/>
            <person name="Deng X."/>
            <person name="Kuang T."/>
            <person name="Xiang C."/>
            <person name="Zhu J.K."/>
            <person name="Oliver M.J."/>
            <person name="He Y."/>
        </authorList>
    </citation>
    <scope>NUCLEOTIDE SEQUENCE [LARGE SCALE GENOMIC DNA]</scope>
    <source>
        <strain evidence="4">cv. XS01</strain>
    </source>
</reference>
<dbReference type="AlphaFoldDB" id="A0A2Z7B7F7"/>